<feature type="compositionally biased region" description="Basic and acidic residues" evidence="13">
    <location>
        <begin position="96"/>
        <end position="109"/>
    </location>
</feature>
<dbReference type="CDD" id="cd18578">
    <property type="entry name" value="ABC_6TM_Pgp_ABCB1_D2_like"/>
    <property type="match status" value="1"/>
</dbReference>
<evidence type="ECO:0000256" key="3">
    <source>
        <dbReference type="ARBA" id="ARBA00022448"/>
    </source>
</evidence>
<keyword evidence="3" id="KW-0813">Transport</keyword>
<feature type="transmembrane region" description="Helical" evidence="14">
    <location>
        <begin position="1300"/>
        <end position="1319"/>
    </location>
</feature>
<dbReference type="FunFam" id="3.40.50.300:FF:000066">
    <property type="entry name" value="ABC transporter B family member 1"/>
    <property type="match status" value="1"/>
</dbReference>
<keyword evidence="7" id="KW-0067">ATP-binding</keyword>
<feature type="compositionally biased region" description="Polar residues" evidence="13">
    <location>
        <begin position="475"/>
        <end position="486"/>
    </location>
</feature>
<evidence type="ECO:0000313" key="17">
    <source>
        <dbReference type="EMBL" id="OVA08306.1"/>
    </source>
</evidence>
<reference evidence="17 18" key="1">
    <citation type="journal article" date="2017" name="Mol. Plant">
        <title>The Genome of Medicinal Plant Macleaya cordata Provides New Insights into Benzylisoquinoline Alkaloids Metabolism.</title>
        <authorList>
            <person name="Liu X."/>
            <person name="Liu Y."/>
            <person name="Huang P."/>
            <person name="Ma Y."/>
            <person name="Qing Z."/>
            <person name="Tang Q."/>
            <person name="Cao H."/>
            <person name="Cheng P."/>
            <person name="Zheng Y."/>
            <person name="Yuan Z."/>
            <person name="Zhou Y."/>
            <person name="Liu J."/>
            <person name="Tang Z."/>
            <person name="Zhuo Y."/>
            <person name="Zhang Y."/>
            <person name="Yu L."/>
            <person name="Huang J."/>
            <person name="Yang P."/>
            <person name="Peng Q."/>
            <person name="Zhang J."/>
            <person name="Jiang W."/>
            <person name="Zhang Z."/>
            <person name="Lin K."/>
            <person name="Ro D.K."/>
            <person name="Chen X."/>
            <person name="Xiong X."/>
            <person name="Shang Y."/>
            <person name="Huang S."/>
            <person name="Zeng J."/>
        </authorList>
    </citation>
    <scope>NUCLEOTIDE SEQUENCE [LARGE SCALE GENOMIC DNA]</scope>
    <source>
        <strain evidence="18">cv. BLH2017</strain>
        <tissue evidence="17">Root</tissue>
    </source>
</reference>
<evidence type="ECO:0000259" key="16">
    <source>
        <dbReference type="PROSITE" id="PS50929"/>
    </source>
</evidence>
<name>A0A200QCT2_MACCD</name>
<feature type="compositionally biased region" description="Acidic residues" evidence="13">
    <location>
        <begin position="1131"/>
        <end position="1141"/>
    </location>
</feature>
<dbReference type="InterPro" id="IPR011527">
    <property type="entry name" value="ABC1_TM_dom"/>
</dbReference>
<feature type="compositionally biased region" description="Basic and acidic residues" evidence="13">
    <location>
        <begin position="1156"/>
        <end position="1168"/>
    </location>
</feature>
<dbReference type="PANTHER" id="PTHR43394">
    <property type="entry name" value="ATP-DEPENDENT PERMEASE MDL1, MITOCHONDRIAL"/>
    <property type="match status" value="1"/>
</dbReference>
<feature type="transmembrane region" description="Helical" evidence="14">
    <location>
        <begin position="2011"/>
        <end position="2031"/>
    </location>
</feature>
<dbReference type="Proteomes" id="UP000195402">
    <property type="component" value="Unassembled WGS sequence"/>
</dbReference>
<feature type="region of interest" description="Disordered" evidence="13">
    <location>
        <begin position="1126"/>
        <end position="1168"/>
    </location>
</feature>
<dbReference type="InterPro" id="IPR039421">
    <property type="entry name" value="Type_1_exporter"/>
</dbReference>
<evidence type="ECO:0000256" key="2">
    <source>
        <dbReference type="ARBA" id="ARBA00007577"/>
    </source>
</evidence>
<feature type="compositionally biased region" description="Basic and acidic residues" evidence="13">
    <location>
        <begin position="288"/>
        <end position="298"/>
    </location>
</feature>
<dbReference type="Gene3D" id="1.20.1560.10">
    <property type="entry name" value="ABC transporter type 1, transmembrane domain"/>
    <property type="match status" value="1"/>
</dbReference>
<comment type="subcellular location">
    <subcellularLocation>
        <location evidence="1">Cell membrane</location>
        <topology evidence="1">Multi-pass membrane protein</topology>
    </subcellularLocation>
</comment>
<feature type="compositionally biased region" description="Polar residues" evidence="13">
    <location>
        <begin position="418"/>
        <end position="430"/>
    </location>
</feature>
<dbReference type="InterPro" id="IPR017871">
    <property type="entry name" value="ABC_transporter-like_CS"/>
</dbReference>
<dbReference type="GO" id="GO:0090374">
    <property type="term" value="P:oligopeptide export from mitochondrion"/>
    <property type="evidence" value="ECO:0007669"/>
    <property type="project" value="TreeGrafter"/>
</dbReference>
<dbReference type="GO" id="GO:0005886">
    <property type="term" value="C:plasma membrane"/>
    <property type="evidence" value="ECO:0007669"/>
    <property type="project" value="UniProtKB-SubCell"/>
</dbReference>
<dbReference type="GO" id="GO:0015421">
    <property type="term" value="F:ABC-type oligopeptide transporter activity"/>
    <property type="evidence" value="ECO:0007669"/>
    <property type="project" value="TreeGrafter"/>
</dbReference>
<feature type="compositionally biased region" description="Polar residues" evidence="13">
    <location>
        <begin position="922"/>
        <end position="944"/>
    </location>
</feature>
<comment type="caution">
    <text evidence="17">The sequence shown here is derived from an EMBL/GenBank/DDBJ whole genome shotgun (WGS) entry which is preliminary data.</text>
</comment>
<dbReference type="PROSITE" id="PS00211">
    <property type="entry name" value="ABC_TRANSPORTER_1"/>
    <property type="match status" value="2"/>
</dbReference>
<dbReference type="PROSITE" id="PS50929">
    <property type="entry name" value="ABC_TM1F"/>
    <property type="match status" value="2"/>
</dbReference>
<feature type="compositionally biased region" description="Acidic residues" evidence="13">
    <location>
        <begin position="561"/>
        <end position="585"/>
    </location>
</feature>
<evidence type="ECO:0000256" key="9">
    <source>
        <dbReference type="ARBA" id="ARBA00023136"/>
    </source>
</evidence>
<feature type="transmembrane region" description="Helical" evidence="14">
    <location>
        <begin position="2151"/>
        <end position="2171"/>
    </location>
</feature>
<feature type="compositionally biased region" description="Basic and acidic residues" evidence="13">
    <location>
        <begin position="266"/>
        <end position="281"/>
    </location>
</feature>
<feature type="region of interest" description="Disordered" evidence="13">
    <location>
        <begin position="553"/>
        <end position="637"/>
    </location>
</feature>
<feature type="region of interest" description="Disordered" evidence="13">
    <location>
        <begin position="266"/>
        <end position="499"/>
    </location>
</feature>
<dbReference type="InParanoid" id="A0A200QCT2"/>
<keyword evidence="9 14" id="KW-0472">Membrane</keyword>
<comment type="similarity">
    <text evidence="2">Belongs to the ABC transporter superfamily. ABCB family. Multidrug resistance exporter (TC 3.A.1.201) subfamily.</text>
</comment>
<evidence type="ECO:0000256" key="12">
    <source>
        <dbReference type="SAM" id="Coils"/>
    </source>
</evidence>
<dbReference type="Pfam" id="PF00664">
    <property type="entry name" value="ABC_membrane"/>
    <property type="match status" value="2"/>
</dbReference>
<dbReference type="InterPro" id="IPR003593">
    <property type="entry name" value="AAA+_ATPase"/>
</dbReference>
<dbReference type="SMART" id="SM00382">
    <property type="entry name" value="AAA"/>
    <property type="match status" value="2"/>
</dbReference>
<evidence type="ECO:0000256" key="6">
    <source>
        <dbReference type="ARBA" id="ARBA00022741"/>
    </source>
</evidence>
<dbReference type="InterPro" id="IPR003439">
    <property type="entry name" value="ABC_transporter-like_ATP-bd"/>
</dbReference>
<feature type="transmembrane region" description="Helical" evidence="14">
    <location>
        <begin position="1483"/>
        <end position="1503"/>
    </location>
</feature>
<feature type="compositionally biased region" description="Polar residues" evidence="13">
    <location>
        <begin position="661"/>
        <end position="670"/>
    </location>
</feature>
<keyword evidence="18" id="KW-1185">Reference proteome</keyword>
<evidence type="ECO:0000256" key="5">
    <source>
        <dbReference type="ARBA" id="ARBA00022737"/>
    </source>
</evidence>
<feature type="region of interest" description="Disordered" evidence="13">
    <location>
        <begin position="650"/>
        <end position="670"/>
    </location>
</feature>
<feature type="domain" description="ABC transmembrane type-1" evidence="16">
    <location>
        <begin position="1255"/>
        <end position="1544"/>
    </location>
</feature>
<comment type="subunit">
    <text evidence="11">Interacts with 1-naphthylphthalamic acid (NPA).</text>
</comment>
<dbReference type="STRING" id="56857.A0A200QCT2"/>
<sequence>MDINKSSSKDYLVSHHHHQLVHSKSFSWKLAAAINGTTTNDDDDWDQQNSSSEADHPPPPPPPTSQSRHWRSSPGQLEKAAENELVSSLEEEETVDDHGGGRDGMELQRRSSAPPEQSKKLQGKGVMNDLLDLKSQTEQVQVVSNLKRNRELNDELQIKANELEKLFAEHKLRGVPGDQLTSSRRNKPADQQIANSVQFPEKNSARESFGSSIDAAESDVNSLSSRVVEDWDYGSSTLKLNFKELGLPEESRGKFYNRYMEKRDAKLREEWSSKRAQKEAKMQAMEESLEHSIAEMEAKFSGSTSKQDSALHAHQRAERLQSFNIRSDQKNREQPIESVQNEEDEDHLSEFPECTQYEQQGRSSTEELTDVSSRISQTKKLLPNRNLSSSIPRASPTPTTKSSIKTSNSASGKRRTQPENLHAQSFTNFSYVRKENTKPSSGISKTTNRAQFRKYSRSKSNIEELSLSKEDKPRQSQSLRTSSASCSELKDSSPFNSDGVATTPLRFVKEQTEQGLYHKIPKNIESKPFLRKGNGIGPGAGAGIAKLKALTTSSENLKNEEELEELPDQLEDPMEEMVTVEEEAQLDPVIDGEAFKAVSPPTDSENEKSRLNQESEKSGDPGSENTEVHRSFSQVDPNTVVEVAAPPSAIHNAVEPVQDSPGESTTSWNSHMHQTFSSDVDASMDSLKDSPASWNSQSLTKMDADAVRMRKKWGSAQKPIPVASAAHYHPHKDVKRGFKRLLKFGRKSWATESMVDWMSATTSEGDDIPKDSRDLANRSSEDVRKSRMGFSQGHTSYDSFNDVQALHSSIPAPSENFKLREDHVPRSSLKAPRSFFSFSSFRSKGILLILATSPTLHHFSSWLLLLIHPYSPSAFLSSFIPLPLIHPHQYKNPFHPSIHPCMADSFYSSSGRSHGYRRQRHTTPASSRHQSTSFTPIGSRTPSRYSRFRHHPSPATPIISGHNDIHNNDTSWQEEVSWQFNPTNGWRDNHNLLGAALSPAPWPTATTTPSTPSDGSRIFRRSANDYYLSHLSRGYRSYTNPEYSSGYGTPSSAGRLELQSYVAKDNLSKSFVQSYSGYDDFSGAKQSKRHRFSSHLRIIRESGDGGTSPLAGKDELNMVDYRSEPAKGVYQDDDEEEEEDVEYGHDYPWPPRKSNYAHDEHGDAHHQAKHKMVENDVYSANISEQHSHHSHAAWQSMGHHHEGAADDFVGRDSGFDDDDDDDDDGDDVDDERASQSVGLFSLFKYSTKFDIVLIILGCLGALINGGSLPWYSFLFGEFVNQIARESKTDKNQMMQDVERICLFMAGLAAVVVVGAYMEITCWRMVGERSAQRIRREYLRAVLRQDVGFFDTKVTTGDIMHGISSDVAHIQEVMGEKMAHFVHHIFTFFCGYAVGFIKSWKVSLVVLSVTPVTMFCGFAYKAIYVGLTTKEELSYRKAGNIAEQAISSVRTVFSFVAEDRLVEKYRKLLENSVPSGIKMGFAKGAGIGVIYLVTYSTWALAFWYGSKLVARKEISGGAAIACFFGVNVGGRGLALSLSYFAQFAQGTVAAGRVFEIIDRVPEIDPYNIEGKTLSISGVRGRIVFKDVSFAYPSRPTAQILQSLNLIVPPSKTLALVGPSGGGKSTTFALIERFYDPTQGMISLDGHDLRTLQVKWLRDQIGMVGQEPVLFATTILENVMMGHQNATKKEAVSACIAANAHNFISALPQGYDTQVGERGIQLSGGQKQRIALARAMVKNPRILLLDEPTSALDPESEALVQQAIDKISIGRTTLVIAHRLSTVRNAHTIVVISHGSIVDIGDHNQLMGRPGPYLNLVKLASQTMPNSDPKQNHIGYFSTYDRSIESDISKQMNIKPMQEEGRDEEAQKQKPKPRNIQLWEIWKLQRPELLLLLLGFLLGMHGGAILSIFPLILGQALEIYFNDDPSKIERDVGFLCLALVGLGFGCVITMIGQQGLCGWAGTKLTKRVRNLLFQSILKQEPGWFDLDENSTGVLVSRLAMDCVSFRSVLGDRFSVLLMGLGSAVVGLIISFSLDWRLTLLAAALTPFTLGASYLSLIINIGPRLDNSSYAKASNIAASAVSNIRTVTTFSAQERLVYSFDQALSEPKKKSVKRSQILGLALGFSQGSMYGAYTLTLWFGAYLIKKDLASFGEVYKIFLILVLSSFSVGQLAGLAPDTSSASTVVPAVFDIINRRPLIDGDQNKGKKIEGSTPFNVEFKKVTFWYPSRPEVIVLRDFSLKVKGGSMVAIVGGSGSGKSTVVWLVQRFYDPNQGKVMMGGVDLREVNVKWLREQIALVGQEPALFGGTIRENIAFGNPNASWAEIEEAAKEAYIHKFISSLPQGYETEVGESGVQLSGGQKQRIAISRAILKKSKIILLDEASSALDLESEKHIQEALRKVSKLATTIVVAHRLSTIREADRIAVVQGGAVTEFGSHHQLMDSHPNGAYATLVRAEMESNALS</sequence>
<dbReference type="SUPFAM" id="SSF90123">
    <property type="entry name" value="ABC transporter transmembrane region"/>
    <property type="match status" value="2"/>
</dbReference>
<evidence type="ECO:0000256" key="1">
    <source>
        <dbReference type="ARBA" id="ARBA00004651"/>
    </source>
</evidence>
<evidence type="ECO:0000313" key="18">
    <source>
        <dbReference type="Proteomes" id="UP000195402"/>
    </source>
</evidence>
<feature type="region of interest" description="Disordered" evidence="13">
    <location>
        <begin position="1184"/>
        <end position="1231"/>
    </location>
</feature>
<dbReference type="GO" id="GO:0005743">
    <property type="term" value="C:mitochondrial inner membrane"/>
    <property type="evidence" value="ECO:0007669"/>
    <property type="project" value="TreeGrafter"/>
</dbReference>
<feature type="region of interest" description="Disordered" evidence="13">
    <location>
        <begin position="177"/>
        <end position="211"/>
    </location>
</feature>
<keyword evidence="10" id="KW-0325">Glycoprotein</keyword>
<feature type="transmembrane region" description="Helical" evidence="14">
    <location>
        <begin position="2114"/>
        <end position="2139"/>
    </location>
</feature>
<dbReference type="PANTHER" id="PTHR43394:SF11">
    <property type="entry name" value="ATP-BINDING CASSETTE TRANSPORTER"/>
    <property type="match status" value="1"/>
</dbReference>
<feature type="region of interest" description="Disordered" evidence="13">
    <location>
        <begin position="36"/>
        <end position="124"/>
    </location>
</feature>
<feature type="compositionally biased region" description="Basic and acidic residues" evidence="13">
    <location>
        <begin position="1199"/>
        <end position="1214"/>
    </location>
</feature>
<dbReference type="InterPro" id="IPR036640">
    <property type="entry name" value="ABC1_TM_sf"/>
</dbReference>
<dbReference type="SUPFAM" id="SSF52540">
    <property type="entry name" value="P-loop containing nucleoside triphosphate hydrolases"/>
    <property type="match status" value="2"/>
</dbReference>
<organism evidence="17 18">
    <name type="scientific">Macleaya cordata</name>
    <name type="common">Five-seeded plume-poppy</name>
    <name type="synonym">Bocconia cordata</name>
    <dbReference type="NCBI Taxonomy" id="56857"/>
    <lineage>
        <taxon>Eukaryota</taxon>
        <taxon>Viridiplantae</taxon>
        <taxon>Streptophyta</taxon>
        <taxon>Embryophyta</taxon>
        <taxon>Tracheophyta</taxon>
        <taxon>Spermatophyta</taxon>
        <taxon>Magnoliopsida</taxon>
        <taxon>Ranunculales</taxon>
        <taxon>Papaveraceae</taxon>
        <taxon>Papaveroideae</taxon>
        <taxon>Macleaya</taxon>
    </lineage>
</organism>
<dbReference type="PROSITE" id="PS50893">
    <property type="entry name" value="ABC_TRANSPORTER_2"/>
    <property type="match status" value="2"/>
</dbReference>
<feature type="compositionally biased region" description="Basic and acidic residues" evidence="13">
    <location>
        <begin position="767"/>
        <end position="785"/>
    </location>
</feature>
<feature type="region of interest" description="Disordered" evidence="13">
    <location>
        <begin position="912"/>
        <end position="966"/>
    </location>
</feature>
<protein>
    <submittedName>
        <fullName evidence="17">ABC transporter</fullName>
    </submittedName>
</protein>
<gene>
    <name evidence="17" type="ORF">BVC80_209g26</name>
</gene>
<feature type="compositionally biased region" description="Polar residues" evidence="13">
    <location>
        <begin position="370"/>
        <end position="392"/>
    </location>
</feature>
<feature type="transmembrane region" description="Helical" evidence="14">
    <location>
        <begin position="2037"/>
        <end position="2059"/>
    </location>
</feature>
<feature type="transmembrane region" description="Helical" evidence="14">
    <location>
        <begin position="1930"/>
        <end position="1949"/>
    </location>
</feature>
<feature type="compositionally biased region" description="Acidic residues" evidence="13">
    <location>
        <begin position="1215"/>
        <end position="1230"/>
    </location>
</feature>
<dbReference type="Pfam" id="PF00005">
    <property type="entry name" value="ABC_tran"/>
    <property type="match status" value="2"/>
</dbReference>
<dbReference type="CDD" id="cd03249">
    <property type="entry name" value="ABC_MTABC3_MDL1_MDL2"/>
    <property type="match status" value="2"/>
</dbReference>
<dbReference type="Gene3D" id="3.40.50.300">
    <property type="entry name" value="P-loop containing nucleotide triphosphate hydrolases"/>
    <property type="match status" value="2"/>
</dbReference>
<dbReference type="GO" id="GO:0005524">
    <property type="term" value="F:ATP binding"/>
    <property type="evidence" value="ECO:0007669"/>
    <property type="project" value="UniProtKB-KW"/>
</dbReference>
<evidence type="ECO:0000256" key="13">
    <source>
        <dbReference type="SAM" id="MobiDB-lite"/>
    </source>
</evidence>
<feature type="domain" description="ABC transmembrane type-1" evidence="16">
    <location>
        <begin position="1891"/>
        <end position="2177"/>
    </location>
</feature>
<evidence type="ECO:0000256" key="7">
    <source>
        <dbReference type="ARBA" id="ARBA00022840"/>
    </source>
</evidence>
<keyword evidence="5" id="KW-0677">Repeat</keyword>
<keyword evidence="8 14" id="KW-1133">Transmembrane helix</keyword>
<keyword evidence="12" id="KW-0175">Coiled coil</keyword>
<dbReference type="GO" id="GO:0016887">
    <property type="term" value="F:ATP hydrolysis activity"/>
    <property type="evidence" value="ECO:0007669"/>
    <property type="project" value="InterPro"/>
</dbReference>
<evidence type="ECO:0000256" key="14">
    <source>
        <dbReference type="SAM" id="Phobius"/>
    </source>
</evidence>
<feature type="compositionally biased region" description="Basic and acidic residues" evidence="13">
    <location>
        <begin position="309"/>
        <end position="319"/>
    </location>
</feature>
<feature type="transmembrane region" description="Helical" evidence="14">
    <location>
        <begin position="1403"/>
        <end position="1426"/>
    </location>
</feature>
<feature type="region of interest" description="Disordered" evidence="13">
    <location>
        <begin position="761"/>
        <end position="789"/>
    </location>
</feature>
<feature type="compositionally biased region" description="Low complexity" evidence="13">
    <location>
        <begin position="394"/>
        <end position="411"/>
    </location>
</feature>
<evidence type="ECO:0000256" key="8">
    <source>
        <dbReference type="ARBA" id="ARBA00022989"/>
    </source>
</evidence>
<feature type="compositionally biased region" description="Basic and acidic residues" evidence="13">
    <location>
        <begin position="605"/>
        <end position="619"/>
    </location>
</feature>
<dbReference type="CDD" id="cd18577">
    <property type="entry name" value="ABC_6TM_Pgp_ABCB1_D1_like"/>
    <property type="match status" value="1"/>
</dbReference>
<proteinExistence type="inferred from homology"/>
<feature type="transmembrane region" description="Helical" evidence="14">
    <location>
        <begin position="1380"/>
        <end position="1396"/>
    </location>
</feature>
<accession>A0A200QCT2</accession>
<feature type="compositionally biased region" description="Basic and acidic residues" evidence="13">
    <location>
        <begin position="460"/>
        <end position="474"/>
    </location>
</feature>
<feature type="domain" description="ABC transporter" evidence="15">
    <location>
        <begin position="1581"/>
        <end position="1817"/>
    </location>
</feature>
<feature type="domain" description="ABC transporter" evidence="15">
    <location>
        <begin position="2213"/>
        <end position="2449"/>
    </location>
</feature>
<evidence type="ECO:0000259" key="15">
    <source>
        <dbReference type="PROSITE" id="PS50893"/>
    </source>
</evidence>
<dbReference type="FunFam" id="3.40.50.300:FF:000205">
    <property type="entry name" value="ABC transporter B family member 4"/>
    <property type="match status" value="1"/>
</dbReference>
<feature type="transmembrane region" description="Helical" evidence="14">
    <location>
        <begin position="1251"/>
        <end position="1279"/>
    </location>
</feature>
<evidence type="ECO:0000256" key="10">
    <source>
        <dbReference type="ARBA" id="ARBA00023180"/>
    </source>
</evidence>
<evidence type="ECO:0000256" key="11">
    <source>
        <dbReference type="ARBA" id="ARBA00062948"/>
    </source>
</evidence>
<feature type="coiled-coil region" evidence="12">
    <location>
        <begin position="146"/>
        <end position="173"/>
    </location>
</feature>
<dbReference type="InterPro" id="IPR027417">
    <property type="entry name" value="P-loop_NTPase"/>
</dbReference>
<keyword evidence="4 14" id="KW-0812">Transmembrane</keyword>
<feature type="compositionally biased region" description="Polar residues" evidence="13">
    <location>
        <begin position="438"/>
        <end position="450"/>
    </location>
</feature>
<dbReference type="OrthoDB" id="6500128at2759"/>
<feature type="transmembrane region" description="Helical" evidence="14">
    <location>
        <begin position="1887"/>
        <end position="1910"/>
    </location>
</feature>
<dbReference type="OMA" id="ENTEVHR"/>
<evidence type="ECO:0000256" key="4">
    <source>
        <dbReference type="ARBA" id="ARBA00022692"/>
    </source>
</evidence>
<dbReference type="EMBL" id="MVGT01002328">
    <property type="protein sequence ID" value="OVA08306.1"/>
    <property type="molecule type" value="Genomic_DNA"/>
</dbReference>
<keyword evidence="6" id="KW-0547">Nucleotide-binding</keyword>